<dbReference type="PRINTS" id="PR00320">
    <property type="entry name" value="GPROTEINBRPT"/>
</dbReference>
<evidence type="ECO:0000256" key="4">
    <source>
        <dbReference type="SAM" id="MobiDB-lite"/>
    </source>
</evidence>
<dbReference type="Pfam" id="PF00400">
    <property type="entry name" value="WD40"/>
    <property type="match status" value="5"/>
</dbReference>
<comment type="caution">
    <text evidence="5">The sequence shown here is derived from an EMBL/GenBank/DDBJ whole genome shotgun (WGS) entry which is preliminary data.</text>
</comment>
<dbReference type="Gene3D" id="2.130.10.10">
    <property type="entry name" value="YVTN repeat-like/Quinoprotein amine dehydrogenase"/>
    <property type="match status" value="2"/>
</dbReference>
<organism evidence="5 6">
    <name type="scientific">Phytophthora nicotianae P1569</name>
    <dbReference type="NCBI Taxonomy" id="1317065"/>
    <lineage>
        <taxon>Eukaryota</taxon>
        <taxon>Sar</taxon>
        <taxon>Stramenopiles</taxon>
        <taxon>Oomycota</taxon>
        <taxon>Peronosporomycetes</taxon>
        <taxon>Peronosporales</taxon>
        <taxon>Peronosporaceae</taxon>
        <taxon>Phytophthora</taxon>
    </lineage>
</organism>
<dbReference type="InterPro" id="IPR036322">
    <property type="entry name" value="WD40_repeat_dom_sf"/>
</dbReference>
<dbReference type="PROSITE" id="PS50294">
    <property type="entry name" value="WD_REPEATS_REGION"/>
    <property type="match status" value="3"/>
</dbReference>
<proteinExistence type="predicted"/>
<evidence type="ECO:0000256" key="3">
    <source>
        <dbReference type="PROSITE-ProRule" id="PRU00221"/>
    </source>
</evidence>
<dbReference type="SMART" id="SM00320">
    <property type="entry name" value="WD40"/>
    <property type="match status" value="7"/>
</dbReference>
<evidence type="ECO:0000313" key="5">
    <source>
        <dbReference type="EMBL" id="ETI46154.1"/>
    </source>
</evidence>
<protein>
    <recommendedName>
        <fullName evidence="7">LisH domain-containing protein</fullName>
    </recommendedName>
</protein>
<dbReference type="InterPro" id="IPR006594">
    <property type="entry name" value="LisH"/>
</dbReference>
<dbReference type="InterPro" id="IPR020472">
    <property type="entry name" value="WD40_PAC1"/>
</dbReference>
<evidence type="ECO:0000256" key="1">
    <source>
        <dbReference type="ARBA" id="ARBA00022574"/>
    </source>
</evidence>
<evidence type="ECO:0008006" key="7">
    <source>
        <dbReference type="Google" id="ProtNLM"/>
    </source>
</evidence>
<dbReference type="PROSITE" id="PS50896">
    <property type="entry name" value="LISH"/>
    <property type="match status" value="1"/>
</dbReference>
<dbReference type="PANTHER" id="PTHR19863">
    <property type="entry name" value="NEMITIN (NEURONAL ENRICHED MAP INTERACTING PROTEIN) HOMOLOG"/>
    <property type="match status" value="1"/>
</dbReference>
<feature type="repeat" description="WD" evidence="3">
    <location>
        <begin position="756"/>
        <end position="797"/>
    </location>
</feature>
<dbReference type="EMBL" id="ANIZ01001614">
    <property type="protein sequence ID" value="ETI46154.1"/>
    <property type="molecule type" value="Genomic_DNA"/>
</dbReference>
<dbReference type="InterPro" id="IPR015943">
    <property type="entry name" value="WD40/YVTN_repeat-like_dom_sf"/>
</dbReference>
<dbReference type="Proteomes" id="UP000018721">
    <property type="component" value="Unassembled WGS sequence"/>
</dbReference>
<accession>V9F3Q9</accession>
<feature type="repeat" description="WD" evidence="3">
    <location>
        <begin position="800"/>
        <end position="834"/>
    </location>
</feature>
<feature type="repeat" description="WD" evidence="3">
    <location>
        <begin position="711"/>
        <end position="753"/>
    </location>
</feature>
<reference evidence="5 6" key="1">
    <citation type="submission" date="2013-11" db="EMBL/GenBank/DDBJ databases">
        <title>The Genome Sequence of Phytophthora parasitica P1569.</title>
        <authorList>
            <consortium name="The Broad Institute Genomics Platform"/>
            <person name="Russ C."/>
            <person name="Tyler B."/>
            <person name="Panabieres F."/>
            <person name="Shan W."/>
            <person name="Tripathy S."/>
            <person name="Grunwald N."/>
            <person name="Machado M."/>
            <person name="Johnson C.S."/>
            <person name="Arredondo F."/>
            <person name="Hong C."/>
            <person name="Coffey M."/>
            <person name="Young S.K."/>
            <person name="Zeng Q."/>
            <person name="Gargeya S."/>
            <person name="Fitzgerald M."/>
            <person name="Abouelleil A."/>
            <person name="Alvarado L."/>
            <person name="Chapman S.B."/>
            <person name="Gainer-Dewar J."/>
            <person name="Goldberg J."/>
            <person name="Griggs A."/>
            <person name="Gujja S."/>
            <person name="Hansen M."/>
            <person name="Howarth C."/>
            <person name="Imamovic A."/>
            <person name="Ireland A."/>
            <person name="Larimer J."/>
            <person name="McCowan C."/>
            <person name="Murphy C."/>
            <person name="Pearson M."/>
            <person name="Poon T.W."/>
            <person name="Priest M."/>
            <person name="Roberts A."/>
            <person name="Saif S."/>
            <person name="Shea T."/>
            <person name="Sykes S."/>
            <person name="Wortman J."/>
            <person name="Nusbaum C."/>
            <person name="Birren B."/>
        </authorList>
    </citation>
    <scope>NUCLEOTIDE SEQUENCE [LARGE SCALE GENOMIC DNA]</scope>
    <source>
        <strain evidence="5 6">P1569</strain>
    </source>
</reference>
<feature type="region of interest" description="Disordered" evidence="4">
    <location>
        <begin position="412"/>
        <end position="431"/>
    </location>
</feature>
<dbReference type="InterPro" id="IPR019775">
    <property type="entry name" value="WD40_repeat_CS"/>
</dbReference>
<keyword evidence="6" id="KW-1185">Reference proteome</keyword>
<dbReference type="PROSITE" id="PS50082">
    <property type="entry name" value="WD_REPEATS_2"/>
    <property type="match status" value="4"/>
</dbReference>
<dbReference type="eggNOG" id="KOG0641">
    <property type="taxonomic scope" value="Eukaryota"/>
</dbReference>
<name>V9F3Q9_PHYNI</name>
<dbReference type="SMART" id="SM00667">
    <property type="entry name" value="LisH"/>
    <property type="match status" value="1"/>
</dbReference>
<dbReference type="OrthoDB" id="187712at2759"/>
<dbReference type="PROSITE" id="PS00678">
    <property type="entry name" value="WD_REPEATS_1"/>
    <property type="match status" value="2"/>
</dbReference>
<keyword evidence="1 3" id="KW-0853">WD repeat</keyword>
<gene>
    <name evidence="5" type="ORF">F443_09428</name>
</gene>
<dbReference type="SUPFAM" id="SSF50978">
    <property type="entry name" value="WD40 repeat-like"/>
    <property type="match status" value="1"/>
</dbReference>
<dbReference type="AlphaFoldDB" id="V9F3Q9"/>
<evidence type="ECO:0000256" key="2">
    <source>
        <dbReference type="ARBA" id="ARBA00022737"/>
    </source>
</evidence>
<dbReference type="PANTHER" id="PTHR19863:SF5">
    <property type="entry name" value="WD REPEAT-CONTAINING PROTEIN 47"/>
    <property type="match status" value="1"/>
</dbReference>
<sequence>MAMPRHNDVLYLVAQYLQATGLYASSLALQQESGLDVTWLRGGLHEVALLRRWVFAGDVTRARALLQPLKSINEVSEEFTAALLALDELEILMKTQVRGDTQSRLAQVKLKCFEKLVPLFRAPVDVGESDVFKYVAMPKLQLVGLIRDAVLFHRQIGDGTARDCISVTSIGEDIASEEEHDGNEILLLDKRHNEVLIEETAVVPEDQSVAHSVEWTMWQKQQRNPMAFSMNLDRFQWQEDDSEGIDEDFIQDVKETADAAVSCEIDVKIMVDATVSCELDTKETVDAGVNCAPEEKKTADVAVSCGSDACSDVATQTESIPPLGEIVEEHTVKDNNCGERVDDIHRIGLESNNSIVMKAEADNNQRGGSNLVAVEIQSSLEQLQTAQREQIQQALITSPAISSQDFTASWAQQSSNSLQLNPYPENGEPQQKQMFTQDILPPEQDNFADLQHDLNDELDFDVEIPMGLKGPPLHYDELKLDHVVCAGIIAEVKEPQAVRALDVHPTGNHFAVGTNARALRIFNLSTPLQQRQQRQQQLSWSSPQNMILPLLPVTLERHKHHDSGIYCVSYNHHLLNYGDTSMVASGAADGSVKVLITKDRDPLQKQQVDEFWIQRGDVNGLKGKTRALEFSSPHLLWTTSTNDRRLSCWDVQRTHKHSNSGPFQTLDGHVGEIQTIAMPHSASTSTLLLSAALDKTVRLWDTRSRRCERLVTSGEHAAFALHFHPSDDKLVVSGHQDGSVSLWDLRSTAREALQIIVPHQDECRSVRWSPEGQWLLSAAFDGTICIMQVSSSTLQPVASYHKHYGKVLQAQWHPTEPAFVSSGADKRVKLWAFA</sequence>
<keyword evidence="2" id="KW-0677">Repeat</keyword>
<evidence type="ECO:0000313" key="6">
    <source>
        <dbReference type="Proteomes" id="UP000018721"/>
    </source>
</evidence>
<dbReference type="HOGENOM" id="CLU_012112_0_0_1"/>
<dbReference type="InterPro" id="IPR001680">
    <property type="entry name" value="WD40_rpt"/>
</dbReference>
<feature type="repeat" description="WD" evidence="3">
    <location>
        <begin position="666"/>
        <end position="710"/>
    </location>
</feature>
<dbReference type="CDD" id="cd00200">
    <property type="entry name" value="WD40"/>
    <property type="match status" value="1"/>
</dbReference>
<dbReference type="InterPro" id="IPR040067">
    <property type="entry name" value="WDR47"/>
</dbReference>